<gene>
    <name evidence="1" type="ORF">B6D57_03220</name>
</gene>
<proteinExistence type="predicted"/>
<accession>A0A1W9S298</accession>
<comment type="caution">
    <text evidence="1">The sequence shown here is derived from an EMBL/GenBank/DDBJ whole genome shotgun (WGS) entry which is preliminary data.</text>
</comment>
<dbReference type="Proteomes" id="UP000192611">
    <property type="component" value="Unassembled WGS sequence"/>
</dbReference>
<evidence type="ECO:0000313" key="2">
    <source>
        <dbReference type="Proteomes" id="UP000192611"/>
    </source>
</evidence>
<name>A0A1W9S298_9BACT</name>
<dbReference type="EMBL" id="NATQ01000056">
    <property type="protein sequence ID" value="OQX90420.1"/>
    <property type="molecule type" value="Genomic_DNA"/>
</dbReference>
<evidence type="ECO:0000313" key="1">
    <source>
        <dbReference type="EMBL" id="OQX90420.1"/>
    </source>
</evidence>
<sequence length="61" mass="7063">MRISDSRSIRPHLVNLISDFLILGKDILPEAVTLDNKLLQYLTTNRLLPLVFYILHKNAFV</sequence>
<dbReference type="AlphaFoldDB" id="A0A1W9S298"/>
<feature type="non-terminal residue" evidence="1">
    <location>
        <position position="61"/>
    </location>
</feature>
<reference evidence="2" key="1">
    <citation type="submission" date="2017-03" db="EMBL/GenBank/DDBJ databases">
        <title>Novel pathways for hydrocarbon cycling and metabolic interdependencies in hydrothermal sediment communities.</title>
        <authorList>
            <person name="Dombrowski N."/>
            <person name="Seitz K."/>
            <person name="Teske A."/>
            <person name="Baker B."/>
        </authorList>
    </citation>
    <scope>NUCLEOTIDE SEQUENCE [LARGE SCALE GENOMIC DNA]</scope>
</reference>
<protein>
    <submittedName>
        <fullName evidence="1">Uncharacterized protein</fullName>
    </submittedName>
</protein>
<organism evidence="1 2">
    <name type="scientific">Candidatus Coatesbacteria bacterium 4484_99</name>
    <dbReference type="NCBI Taxonomy" id="1970774"/>
    <lineage>
        <taxon>Bacteria</taxon>
        <taxon>Candidatus Coatesiibacteriota</taxon>
    </lineage>
</organism>